<evidence type="ECO:0000256" key="1">
    <source>
        <dbReference type="ARBA" id="ARBA00012528"/>
    </source>
</evidence>
<dbReference type="EC" id="2.7.7.65" evidence="1"/>
<dbReference type="SMART" id="SM00267">
    <property type="entry name" value="GGDEF"/>
    <property type="match status" value="1"/>
</dbReference>
<proteinExistence type="predicted"/>
<dbReference type="InterPro" id="IPR000160">
    <property type="entry name" value="GGDEF_dom"/>
</dbReference>
<keyword evidence="3" id="KW-0812">Transmembrane</keyword>
<dbReference type="Gene3D" id="3.30.70.270">
    <property type="match status" value="1"/>
</dbReference>
<feature type="transmembrane region" description="Helical" evidence="3">
    <location>
        <begin position="106"/>
        <end position="127"/>
    </location>
</feature>
<keyword evidence="6" id="KW-1185">Reference proteome</keyword>
<dbReference type="InterPro" id="IPR043128">
    <property type="entry name" value="Rev_trsase/Diguanyl_cyclase"/>
</dbReference>
<feature type="transmembrane region" description="Helical" evidence="3">
    <location>
        <begin position="221"/>
        <end position="242"/>
    </location>
</feature>
<dbReference type="NCBIfam" id="TIGR00254">
    <property type="entry name" value="GGDEF"/>
    <property type="match status" value="1"/>
</dbReference>
<protein>
    <recommendedName>
        <fullName evidence="1">diguanylate cyclase</fullName>
        <ecNumber evidence="1">2.7.7.65</ecNumber>
    </recommendedName>
</protein>
<keyword evidence="3" id="KW-1133">Transmembrane helix</keyword>
<feature type="domain" description="GGDEF" evidence="4">
    <location>
        <begin position="276"/>
        <end position="409"/>
    </location>
</feature>
<name>A0ABY2EZQ6_9GAMM</name>
<keyword evidence="3" id="KW-0472">Membrane</keyword>
<accession>A0ABY2EZQ6</accession>
<feature type="transmembrane region" description="Helical" evidence="3">
    <location>
        <begin position="77"/>
        <end position="94"/>
    </location>
</feature>
<dbReference type="Pfam" id="PF00990">
    <property type="entry name" value="GGDEF"/>
    <property type="match status" value="1"/>
</dbReference>
<dbReference type="Proteomes" id="UP000295058">
    <property type="component" value="Unassembled WGS sequence"/>
</dbReference>
<dbReference type="PANTHER" id="PTHR45138:SF9">
    <property type="entry name" value="DIGUANYLATE CYCLASE DGCM-RELATED"/>
    <property type="match status" value="1"/>
</dbReference>
<organism evidence="5 6">
    <name type="scientific">Oceanimonas baumannii</name>
    <dbReference type="NCBI Taxonomy" id="129578"/>
    <lineage>
        <taxon>Bacteria</taxon>
        <taxon>Pseudomonadati</taxon>
        <taxon>Pseudomonadota</taxon>
        <taxon>Gammaproteobacteria</taxon>
        <taxon>Aeromonadales</taxon>
        <taxon>Aeromonadaceae</taxon>
        <taxon>Oceanimonas</taxon>
    </lineage>
</organism>
<dbReference type="CDD" id="cd01949">
    <property type="entry name" value="GGDEF"/>
    <property type="match status" value="1"/>
</dbReference>
<evidence type="ECO:0000313" key="5">
    <source>
        <dbReference type="EMBL" id="TDW59662.1"/>
    </source>
</evidence>
<reference evidence="5 6" key="1">
    <citation type="submission" date="2019-03" db="EMBL/GenBank/DDBJ databases">
        <title>Genomic Encyclopedia of Archaeal and Bacterial Type Strains, Phase II (KMG-II): from individual species to whole genera.</title>
        <authorList>
            <person name="Goeker M."/>
        </authorList>
    </citation>
    <scope>NUCLEOTIDE SEQUENCE [LARGE SCALE GENOMIC DNA]</scope>
    <source>
        <strain evidence="5 6">DSM 15594</strain>
    </source>
</reference>
<dbReference type="EMBL" id="SODO01000004">
    <property type="protein sequence ID" value="TDW59662.1"/>
    <property type="molecule type" value="Genomic_DNA"/>
</dbReference>
<feature type="transmembrane region" description="Helical" evidence="3">
    <location>
        <begin position="188"/>
        <end position="206"/>
    </location>
</feature>
<dbReference type="PANTHER" id="PTHR45138">
    <property type="entry name" value="REGULATORY COMPONENTS OF SENSORY TRANSDUCTION SYSTEM"/>
    <property type="match status" value="1"/>
</dbReference>
<feature type="transmembrane region" description="Helical" evidence="3">
    <location>
        <begin position="139"/>
        <end position="157"/>
    </location>
</feature>
<comment type="caution">
    <text evidence="5">The sequence shown here is derived from an EMBL/GenBank/DDBJ whole genome shotgun (WGS) entry which is preliminary data.</text>
</comment>
<dbReference type="SUPFAM" id="SSF55073">
    <property type="entry name" value="Nucleotide cyclase"/>
    <property type="match status" value="1"/>
</dbReference>
<evidence type="ECO:0000313" key="6">
    <source>
        <dbReference type="Proteomes" id="UP000295058"/>
    </source>
</evidence>
<gene>
    <name evidence="5" type="ORF">LY04_01303</name>
</gene>
<feature type="transmembrane region" description="Helical" evidence="3">
    <location>
        <begin position="163"/>
        <end position="181"/>
    </location>
</feature>
<sequence length="409" mass="46111">MAKIRWRTGTALGSVSLFLIPVTAATRFVMTTGCTAFHSLCLNNKEGKGLELKEYWSDSYHSGDFKLTRIGFVAIRFRWLITLLIIGIAGWIAVDWWVLDPAHFQLLWKIRLITGAMLTPLLPLSYLCKLNRRWMFASLYFLLGVLLIFNLVSLWSFRDGTPIPIGYIAFPYFLLTLLSVLPLPVKSGLRVAVMVIGCVLATDYWLDSRSLSNGALLDRLWLLICFSLAMIWVQAGQLRMLLDLYRESTRDPLTRLMNRRLFMGQLRQVQQENPGQPFTLILFDLDRFKRINDVHGHLMGDEVLVRVANTLGDIFGPDAIMARYGGEEFMVLLPGTTLEQGMRKAETLRLAVESQPVENPLGDGEITVTLSAGVVQGQHDSDLQQLLNQADEALYDAKRNGRNCVQAAA</sequence>
<evidence type="ECO:0000256" key="3">
    <source>
        <dbReference type="SAM" id="Phobius"/>
    </source>
</evidence>
<dbReference type="PROSITE" id="PS50887">
    <property type="entry name" value="GGDEF"/>
    <property type="match status" value="1"/>
</dbReference>
<dbReference type="InterPro" id="IPR029787">
    <property type="entry name" value="Nucleotide_cyclase"/>
</dbReference>
<dbReference type="InterPro" id="IPR050469">
    <property type="entry name" value="Diguanylate_Cyclase"/>
</dbReference>
<evidence type="ECO:0000256" key="2">
    <source>
        <dbReference type="ARBA" id="ARBA00034247"/>
    </source>
</evidence>
<comment type="catalytic activity">
    <reaction evidence="2">
        <text>2 GTP = 3',3'-c-di-GMP + 2 diphosphate</text>
        <dbReference type="Rhea" id="RHEA:24898"/>
        <dbReference type="ChEBI" id="CHEBI:33019"/>
        <dbReference type="ChEBI" id="CHEBI:37565"/>
        <dbReference type="ChEBI" id="CHEBI:58805"/>
        <dbReference type="EC" id="2.7.7.65"/>
    </reaction>
</comment>
<evidence type="ECO:0000259" key="4">
    <source>
        <dbReference type="PROSITE" id="PS50887"/>
    </source>
</evidence>